<feature type="region of interest" description="Disordered" evidence="1">
    <location>
        <begin position="482"/>
        <end position="515"/>
    </location>
</feature>
<gene>
    <name evidence="2" type="ORF">NCTC10343_03218</name>
</gene>
<evidence type="ECO:0008006" key="4">
    <source>
        <dbReference type="Google" id="ProtNLM"/>
    </source>
</evidence>
<feature type="compositionally biased region" description="Basic and acidic residues" evidence="1">
    <location>
        <begin position="489"/>
        <end position="515"/>
    </location>
</feature>
<evidence type="ECO:0000256" key="1">
    <source>
        <dbReference type="SAM" id="MobiDB-lite"/>
    </source>
</evidence>
<reference evidence="2 3" key="1">
    <citation type="submission" date="2018-06" db="EMBL/GenBank/DDBJ databases">
        <authorList>
            <consortium name="Pathogen Informatics"/>
            <person name="Doyle S."/>
        </authorList>
    </citation>
    <scope>NUCLEOTIDE SEQUENCE [LARGE SCALE GENOMIC DNA]</scope>
    <source>
        <strain evidence="2 3">NCTC10343</strain>
    </source>
</reference>
<dbReference type="AlphaFoldDB" id="A0A378Y220"/>
<evidence type="ECO:0000313" key="3">
    <source>
        <dbReference type="Proteomes" id="UP000254400"/>
    </source>
</evidence>
<evidence type="ECO:0000313" key="2">
    <source>
        <dbReference type="EMBL" id="SUA70347.1"/>
    </source>
</evidence>
<organism evidence="2 3">
    <name type="scientific">Paenibacillus polymyxa</name>
    <name type="common">Bacillus polymyxa</name>
    <dbReference type="NCBI Taxonomy" id="1406"/>
    <lineage>
        <taxon>Bacteria</taxon>
        <taxon>Bacillati</taxon>
        <taxon>Bacillota</taxon>
        <taxon>Bacilli</taxon>
        <taxon>Bacillales</taxon>
        <taxon>Paenibacillaceae</taxon>
        <taxon>Paenibacillus</taxon>
    </lineage>
</organism>
<feature type="region of interest" description="Disordered" evidence="1">
    <location>
        <begin position="1"/>
        <end position="20"/>
    </location>
</feature>
<name>A0A378Y220_PAEPO</name>
<accession>A0A378Y220</accession>
<dbReference type="EMBL" id="UGSC01000001">
    <property type="protein sequence ID" value="SUA70347.1"/>
    <property type="molecule type" value="Genomic_DNA"/>
</dbReference>
<dbReference type="GeneID" id="93346571"/>
<protein>
    <recommendedName>
        <fullName evidence="4">Phage portal protein</fullName>
    </recommendedName>
</protein>
<dbReference type="Proteomes" id="UP000254400">
    <property type="component" value="Unassembled WGS sequence"/>
</dbReference>
<sequence length="515" mass="58173">MTRKNNKDTPNVNTTPPKIENSEDYALQFAKALSSSYQSGSLFSPLWQNELLKSLNMSPTTFDRKKIEEMIKNPKANEDALKDLSQYLFNVVMQFNRLVNYYSTIPTFDSFIVATNADEEDMKSTAFKKSRRKAVDIVEKLSPKSTFPNILKGVILEDAKFYYVREFGDSVALQEMPSKYCKIINKTEYGYQYAFNMYYFLQSGVNINDFAPEFSEYYSDFANAGSSKDRYVYWQPLDPIKAPVFKFDETRAGLTPPLMGLFLDSAEIEHYKGLLKTKTELETWKIIVGQIPMKSDTKGASVANNFAIDPNVAGQYTAILQAGVPNGVKVATTPFELKTVDFNQSQTQNNIVGFSQDNFYQAAGSTPILFGSGTVNASGLQASIKVDEGYVIHMYRQFERFINSYLKSKTGKYRHKVVFPDITVFNRDEKFEKYLKAGQFGFSKTLVSLAMGINPEDMQSLLAYENSISLVEKYLVPLSSSHVQNGNKDSGRPKVSDNDLSDDGAKTRDLDLNNR</sequence>
<proteinExistence type="predicted"/>
<dbReference type="RefSeq" id="WP_019687742.1">
    <property type="nucleotide sequence ID" value="NZ_CP036496.1"/>
</dbReference>